<protein>
    <submittedName>
        <fullName evidence="1">Uncharacterized protein</fullName>
    </submittedName>
</protein>
<dbReference type="EMBL" id="LGGD01000009">
    <property type="protein sequence ID" value="KUK63715.1"/>
    <property type="molecule type" value="Genomic_DNA"/>
</dbReference>
<reference evidence="1" key="1">
    <citation type="journal article" date="2015" name="MBio">
        <title>Genome-resolved metagenomic analysis reveals roles for candidate phyla and other microbial community members in biogeochemical transformations in oil reservoirs.</title>
        <authorList>
            <person name="Hu P."/>
            <person name="Tom L."/>
            <person name="Singh A."/>
            <person name="Thomas B.C."/>
            <person name="Baker B.J."/>
            <person name="Piceno Y.M."/>
            <person name="Andersen G.L."/>
            <person name="Banfield J.F."/>
        </authorList>
    </citation>
    <scope>NUCLEOTIDE SEQUENCE [LARGE SCALE GENOMIC DNA]</scope>
    <source>
        <strain evidence="1">62_101</strain>
        <strain evidence="2">63_41</strain>
    </source>
</reference>
<dbReference type="EMBL" id="LGHE01000024">
    <property type="protein sequence ID" value="KUL04157.1"/>
    <property type="molecule type" value="Genomic_DNA"/>
</dbReference>
<accession>A0A117LRM2</accession>
<dbReference type="AlphaFoldDB" id="A0A117LRM2"/>
<reference evidence="3 4" key="2">
    <citation type="journal article" date="2015" name="MBio">
        <title>Genome-Resolved Metagenomic Analysis Reveals Roles for Candidate Phyla and Other Microbial Community Members in Biogeochemical Transformations in Oil Reservoirs.</title>
        <authorList>
            <person name="Hu P."/>
            <person name="Tom L."/>
            <person name="Singh A."/>
            <person name="Thomas B.C."/>
            <person name="Baker B.J."/>
            <person name="Piceno Y.M."/>
            <person name="Andersen G.L."/>
            <person name="Banfield J.F."/>
        </authorList>
    </citation>
    <scope>NUCLEOTIDE SEQUENCE [LARGE SCALE GENOMIC DNA]</scope>
</reference>
<name>A0A117LRM2_9EURY</name>
<evidence type="ECO:0000313" key="1">
    <source>
        <dbReference type="EMBL" id="KUK63715.1"/>
    </source>
</evidence>
<dbReference type="PATRIC" id="fig|2198.3.peg.68"/>
<evidence type="ECO:0000313" key="4">
    <source>
        <dbReference type="Proteomes" id="UP000054598"/>
    </source>
</evidence>
<sequence>MLLYPEVILEQKKDFTLSVPSPEGINADIPLLIRAIRLSYDFNNRDDGDMSSMNFAAW</sequence>
<evidence type="ECO:0000313" key="3">
    <source>
        <dbReference type="Proteomes" id="UP000054323"/>
    </source>
</evidence>
<gene>
    <name evidence="1" type="ORF">XD82_0153</name>
    <name evidence="2" type="ORF">XE10_0369</name>
</gene>
<comment type="caution">
    <text evidence="1">The sequence shown here is derived from an EMBL/GenBank/DDBJ whole genome shotgun (WGS) entry which is preliminary data.</text>
</comment>
<evidence type="ECO:0000313" key="2">
    <source>
        <dbReference type="EMBL" id="KUL04157.1"/>
    </source>
</evidence>
<dbReference type="Proteomes" id="UP000054323">
    <property type="component" value="Unassembled WGS sequence"/>
</dbReference>
<organism evidence="1 3">
    <name type="scientific">Methanoculleus marisnigri</name>
    <dbReference type="NCBI Taxonomy" id="2198"/>
    <lineage>
        <taxon>Archaea</taxon>
        <taxon>Methanobacteriati</taxon>
        <taxon>Methanobacteriota</taxon>
        <taxon>Stenosarchaea group</taxon>
        <taxon>Methanomicrobia</taxon>
        <taxon>Methanomicrobiales</taxon>
        <taxon>Methanomicrobiaceae</taxon>
        <taxon>Methanoculleus</taxon>
    </lineage>
</organism>
<dbReference type="Proteomes" id="UP000054598">
    <property type="component" value="Unassembled WGS sequence"/>
</dbReference>
<proteinExistence type="predicted"/>